<dbReference type="Pfam" id="PF07914">
    <property type="entry name" value="DUF1679"/>
    <property type="match status" value="1"/>
</dbReference>
<dbReference type="Proteomes" id="UP000298663">
    <property type="component" value="Unassembled WGS sequence"/>
</dbReference>
<dbReference type="InterPro" id="IPR012877">
    <property type="entry name" value="Dhs-27"/>
</dbReference>
<proteinExistence type="predicted"/>
<dbReference type="PANTHER" id="PTHR23020">
    <property type="entry name" value="UNCHARACTERIZED NUCLEAR HORMONE RECEPTOR-RELATED"/>
    <property type="match status" value="1"/>
</dbReference>
<gene>
    <name evidence="2" type="ORF">L596_023375</name>
</gene>
<reference evidence="2 3" key="1">
    <citation type="journal article" date="2015" name="Genome Biol.">
        <title>Comparative genomics of Steinernema reveals deeply conserved gene regulatory networks.</title>
        <authorList>
            <person name="Dillman A.R."/>
            <person name="Macchietto M."/>
            <person name="Porter C.F."/>
            <person name="Rogers A."/>
            <person name="Williams B."/>
            <person name="Antoshechkin I."/>
            <person name="Lee M.M."/>
            <person name="Goodwin Z."/>
            <person name="Lu X."/>
            <person name="Lewis E.E."/>
            <person name="Goodrich-Blair H."/>
            <person name="Stock S.P."/>
            <person name="Adams B.J."/>
            <person name="Sternberg P.W."/>
            <person name="Mortazavi A."/>
        </authorList>
    </citation>
    <scope>NUCLEOTIDE SEQUENCE [LARGE SCALE GENOMIC DNA]</scope>
    <source>
        <strain evidence="2 3">ALL</strain>
    </source>
</reference>
<keyword evidence="3" id="KW-1185">Reference proteome</keyword>
<organism evidence="2 3">
    <name type="scientific">Steinernema carpocapsae</name>
    <name type="common">Entomopathogenic nematode</name>
    <dbReference type="NCBI Taxonomy" id="34508"/>
    <lineage>
        <taxon>Eukaryota</taxon>
        <taxon>Metazoa</taxon>
        <taxon>Ecdysozoa</taxon>
        <taxon>Nematoda</taxon>
        <taxon>Chromadorea</taxon>
        <taxon>Rhabditida</taxon>
        <taxon>Tylenchina</taxon>
        <taxon>Panagrolaimomorpha</taxon>
        <taxon>Strongyloidoidea</taxon>
        <taxon>Steinernematidae</taxon>
        <taxon>Steinernema</taxon>
    </lineage>
</organism>
<dbReference type="EMBL" id="AZBU02000008">
    <property type="protein sequence ID" value="TKR67189.1"/>
    <property type="molecule type" value="Genomic_DNA"/>
</dbReference>
<sequence length="427" mass="49227">MVATGAILTFRPENFVTEAVNVSGLISDSPFTVEWLLKSLYAHDKQFIEHAKKSVIEHISAYDISEGQGYVSKVYKTSIKFQHSDEPYQVILKVPGCEAFNEDSACDGEELMSEEFVKKAHNLECEFYKNFAAHIDIPLVKMYNVTKIGENGQRGALLMESMVGKAETRPYHQGASVEMVYNVAKHMATFYAYFLSLPKDKWLGEYKENIAVGMTKEQFYPFYARICDMKPEVFEKPFEIFKEYVCSKSFFNYFGATCYKDLGLPVVLTHGDLWTNNIMWKKNPDGSVSNEVAAILDFQTFHEGCITSDLARYMCLSMDGDVRRKHEFEILRFMYDRIVKLLEEKDEIVDFTLNRSMKQGYKTNFVAQGVLSMLIVSFIYGGESKERSWTAEERPIKMAEREKLLIRTQLAVEDAVQYFKDVSKDRF</sequence>
<dbReference type="PANTHER" id="PTHR23020:SF41">
    <property type="entry name" value="AMINOGLYCOSIDE PHOSPHOTRANSFERASE DOMAIN-CONTAINING PROTEIN"/>
    <property type="match status" value="1"/>
</dbReference>
<evidence type="ECO:0000259" key="1">
    <source>
        <dbReference type="SMART" id="SM00587"/>
    </source>
</evidence>
<dbReference type="Gene3D" id="3.90.1200.10">
    <property type="match status" value="1"/>
</dbReference>
<dbReference type="InterPro" id="IPR015897">
    <property type="entry name" value="CHK_kinase-like"/>
</dbReference>
<name>A0A4U5MDG5_STECR</name>
<dbReference type="OrthoDB" id="5915577at2759"/>
<dbReference type="SUPFAM" id="SSF56112">
    <property type="entry name" value="Protein kinase-like (PK-like)"/>
    <property type="match status" value="1"/>
</dbReference>
<feature type="domain" description="CHK kinase-like" evidence="1">
    <location>
        <begin position="157"/>
        <end position="344"/>
    </location>
</feature>
<comment type="caution">
    <text evidence="2">The sequence shown here is derived from an EMBL/GenBank/DDBJ whole genome shotgun (WGS) entry which is preliminary data.</text>
</comment>
<dbReference type="InterPro" id="IPR052961">
    <property type="entry name" value="Oxido-Kinase-like_Enzymes"/>
</dbReference>
<accession>A0A4U5MDG5</accession>
<dbReference type="SMART" id="SM00587">
    <property type="entry name" value="CHK"/>
    <property type="match status" value="1"/>
</dbReference>
<dbReference type="InterPro" id="IPR011009">
    <property type="entry name" value="Kinase-like_dom_sf"/>
</dbReference>
<protein>
    <recommendedName>
        <fullName evidence="1">CHK kinase-like domain-containing protein</fullName>
    </recommendedName>
</protein>
<reference evidence="2 3" key="2">
    <citation type="journal article" date="2019" name="G3 (Bethesda)">
        <title>Hybrid Assembly of the Genome of the Entomopathogenic Nematode Steinernema carpocapsae Identifies the X-Chromosome.</title>
        <authorList>
            <person name="Serra L."/>
            <person name="Macchietto M."/>
            <person name="Macias-Munoz A."/>
            <person name="McGill C.J."/>
            <person name="Rodriguez I.M."/>
            <person name="Rodriguez B."/>
            <person name="Murad R."/>
            <person name="Mortazavi A."/>
        </authorList>
    </citation>
    <scope>NUCLEOTIDE SEQUENCE [LARGE SCALE GENOMIC DNA]</scope>
    <source>
        <strain evidence="2 3">ALL</strain>
    </source>
</reference>
<evidence type="ECO:0000313" key="2">
    <source>
        <dbReference type="EMBL" id="TKR67189.1"/>
    </source>
</evidence>
<dbReference type="AlphaFoldDB" id="A0A4U5MDG5"/>
<evidence type="ECO:0000313" key="3">
    <source>
        <dbReference type="Proteomes" id="UP000298663"/>
    </source>
</evidence>